<dbReference type="AlphaFoldDB" id="A0AAV4P0X9"/>
<comment type="caution">
    <text evidence="1">The sequence shown here is derived from an EMBL/GenBank/DDBJ whole genome shotgun (WGS) entry which is preliminary data.</text>
</comment>
<organism evidence="1 2">
    <name type="scientific">Caerostris darwini</name>
    <dbReference type="NCBI Taxonomy" id="1538125"/>
    <lineage>
        <taxon>Eukaryota</taxon>
        <taxon>Metazoa</taxon>
        <taxon>Ecdysozoa</taxon>
        <taxon>Arthropoda</taxon>
        <taxon>Chelicerata</taxon>
        <taxon>Arachnida</taxon>
        <taxon>Araneae</taxon>
        <taxon>Araneomorphae</taxon>
        <taxon>Entelegynae</taxon>
        <taxon>Araneoidea</taxon>
        <taxon>Araneidae</taxon>
        <taxon>Caerostris</taxon>
    </lineage>
</organism>
<keyword evidence="2" id="KW-1185">Reference proteome</keyword>
<evidence type="ECO:0000313" key="1">
    <source>
        <dbReference type="EMBL" id="GIX89688.1"/>
    </source>
</evidence>
<dbReference type="EMBL" id="BPLQ01002196">
    <property type="protein sequence ID" value="GIX89688.1"/>
    <property type="molecule type" value="Genomic_DNA"/>
</dbReference>
<protein>
    <submittedName>
        <fullName evidence="1">Uncharacterized protein</fullName>
    </submittedName>
</protein>
<accession>A0AAV4P0X9</accession>
<evidence type="ECO:0000313" key="2">
    <source>
        <dbReference type="Proteomes" id="UP001054837"/>
    </source>
</evidence>
<sequence length="109" mass="12872">MWNGVKFDMTSYKGLWKAVVAKLFSTKRTLDDSDILPYSQHIQWHSYLLRVQGWNPLAKCVLQFAAFRNEADREKLQQQMYPGKDSHFAEFIWDGIDVKVENVQIYRGK</sequence>
<dbReference type="Proteomes" id="UP001054837">
    <property type="component" value="Unassembled WGS sequence"/>
</dbReference>
<name>A0AAV4P0X9_9ARAC</name>
<gene>
    <name evidence="1" type="ORF">CDAR_81161</name>
</gene>
<proteinExistence type="predicted"/>
<reference evidence="1 2" key="1">
    <citation type="submission" date="2021-06" db="EMBL/GenBank/DDBJ databases">
        <title>Caerostris darwini draft genome.</title>
        <authorList>
            <person name="Kono N."/>
            <person name="Arakawa K."/>
        </authorList>
    </citation>
    <scope>NUCLEOTIDE SEQUENCE [LARGE SCALE GENOMIC DNA]</scope>
</reference>